<reference evidence="1" key="1">
    <citation type="submission" date="2023-07" db="EMBL/GenBank/DDBJ databases">
        <title>Sorghum-associated microbial communities from plants grown in Nebraska, USA.</title>
        <authorList>
            <person name="Schachtman D."/>
        </authorList>
    </citation>
    <scope>NUCLEOTIDE SEQUENCE</scope>
    <source>
        <strain evidence="1">DS2114</strain>
    </source>
</reference>
<dbReference type="RefSeq" id="WP_309928186.1">
    <property type="nucleotide sequence ID" value="NZ_JAVDQZ010000004.1"/>
</dbReference>
<accession>A0AAE4BYK7</accession>
<name>A0AAE4BYK7_VARPD</name>
<gene>
    <name evidence="1" type="ORF">J2738_003282</name>
</gene>
<protein>
    <submittedName>
        <fullName evidence="1">Uncharacterized protein</fullName>
    </submittedName>
</protein>
<dbReference type="EMBL" id="JAVDQZ010000004">
    <property type="protein sequence ID" value="MDR6427144.1"/>
    <property type="molecule type" value="Genomic_DNA"/>
</dbReference>
<organism evidence="1 2">
    <name type="scientific">Variovorax paradoxus</name>
    <dbReference type="NCBI Taxonomy" id="34073"/>
    <lineage>
        <taxon>Bacteria</taxon>
        <taxon>Pseudomonadati</taxon>
        <taxon>Pseudomonadota</taxon>
        <taxon>Betaproteobacteria</taxon>
        <taxon>Burkholderiales</taxon>
        <taxon>Comamonadaceae</taxon>
        <taxon>Variovorax</taxon>
    </lineage>
</organism>
<evidence type="ECO:0000313" key="1">
    <source>
        <dbReference type="EMBL" id="MDR6427144.1"/>
    </source>
</evidence>
<evidence type="ECO:0000313" key="2">
    <source>
        <dbReference type="Proteomes" id="UP001184828"/>
    </source>
</evidence>
<comment type="caution">
    <text evidence="1">The sequence shown here is derived from an EMBL/GenBank/DDBJ whole genome shotgun (WGS) entry which is preliminary data.</text>
</comment>
<proteinExistence type="predicted"/>
<dbReference type="AlphaFoldDB" id="A0AAE4BYK7"/>
<dbReference type="Proteomes" id="UP001184828">
    <property type="component" value="Unassembled WGS sequence"/>
</dbReference>
<sequence>MTAPWDQWEVFVEESTPERGWQYALVNQGVLCDLVFGFATEAEANDAAQVALAKAIGSAP</sequence>